<feature type="region of interest" description="Disordered" evidence="1">
    <location>
        <begin position="1"/>
        <end position="37"/>
    </location>
</feature>
<feature type="compositionally biased region" description="Acidic residues" evidence="1">
    <location>
        <begin position="15"/>
        <end position="37"/>
    </location>
</feature>
<sequence length="37" mass="3997">MSSSIQHGDGGGENDLPDDEDEVLELPNVDVDEENLL</sequence>
<name>A0A0J8BCC5_BETVV</name>
<keyword evidence="3" id="KW-1185">Reference proteome</keyword>
<evidence type="ECO:0000256" key="1">
    <source>
        <dbReference type="SAM" id="MobiDB-lite"/>
    </source>
</evidence>
<evidence type="ECO:0000313" key="2">
    <source>
        <dbReference type="EMBL" id="KMS97733.1"/>
    </source>
</evidence>
<reference evidence="2 3" key="1">
    <citation type="journal article" date="2014" name="Nature">
        <title>The genome of the recently domesticated crop plant sugar beet (Beta vulgaris).</title>
        <authorList>
            <person name="Dohm J.C."/>
            <person name="Minoche A.E."/>
            <person name="Holtgrawe D."/>
            <person name="Capella-Gutierrez S."/>
            <person name="Zakrzewski F."/>
            <person name="Tafer H."/>
            <person name="Rupp O."/>
            <person name="Sorensen T.R."/>
            <person name="Stracke R."/>
            <person name="Reinhardt R."/>
            <person name="Goesmann A."/>
            <person name="Kraft T."/>
            <person name="Schulz B."/>
            <person name="Stadler P.F."/>
            <person name="Schmidt T."/>
            <person name="Gabaldon T."/>
            <person name="Lehrach H."/>
            <person name="Weisshaar B."/>
            <person name="Himmelbauer H."/>
        </authorList>
    </citation>
    <scope>NUCLEOTIDE SEQUENCE [LARGE SCALE GENOMIC DNA]</scope>
    <source>
        <tissue evidence="2">Taproot</tissue>
    </source>
</reference>
<dbReference type="AlphaFoldDB" id="A0A0J8BCC5"/>
<gene>
    <name evidence="2" type="ORF">BVRB_5g124080</name>
</gene>
<dbReference type="Gramene" id="KMS97733">
    <property type="protein sequence ID" value="KMS97733"/>
    <property type="gene ID" value="BVRB_5g124080"/>
</dbReference>
<organism evidence="2 3">
    <name type="scientific">Beta vulgaris subsp. vulgaris</name>
    <name type="common">Beet</name>
    <dbReference type="NCBI Taxonomy" id="3555"/>
    <lineage>
        <taxon>Eukaryota</taxon>
        <taxon>Viridiplantae</taxon>
        <taxon>Streptophyta</taxon>
        <taxon>Embryophyta</taxon>
        <taxon>Tracheophyta</taxon>
        <taxon>Spermatophyta</taxon>
        <taxon>Magnoliopsida</taxon>
        <taxon>eudicotyledons</taxon>
        <taxon>Gunneridae</taxon>
        <taxon>Pentapetalae</taxon>
        <taxon>Caryophyllales</taxon>
        <taxon>Chenopodiaceae</taxon>
        <taxon>Betoideae</taxon>
        <taxon>Beta</taxon>
    </lineage>
</organism>
<proteinExistence type="predicted"/>
<evidence type="ECO:0000313" key="3">
    <source>
        <dbReference type="Proteomes" id="UP000035740"/>
    </source>
</evidence>
<dbReference type="EMBL" id="KQ090293">
    <property type="protein sequence ID" value="KMS97733.1"/>
    <property type="molecule type" value="Genomic_DNA"/>
</dbReference>
<dbReference type="Proteomes" id="UP000035740">
    <property type="component" value="Unassembled WGS sequence"/>
</dbReference>
<protein>
    <submittedName>
        <fullName evidence="2">Uncharacterized protein</fullName>
    </submittedName>
</protein>
<accession>A0A0J8BCC5</accession>